<proteinExistence type="inferred from homology"/>
<evidence type="ECO:0000256" key="5">
    <source>
        <dbReference type="ARBA" id="ARBA00023004"/>
    </source>
</evidence>
<dbReference type="GO" id="GO:0046872">
    <property type="term" value="F:metal ion binding"/>
    <property type="evidence" value="ECO:0007669"/>
    <property type="project" value="UniProtKB-KW"/>
</dbReference>
<evidence type="ECO:0000313" key="8">
    <source>
        <dbReference type="EMBL" id="OGC14054.1"/>
    </source>
</evidence>
<dbReference type="InterPro" id="IPR006137">
    <property type="entry name" value="NADH_UbQ_OxRdtase-like_20kDa"/>
</dbReference>
<comment type="cofactor">
    <cofactor evidence="1">
        <name>[4Fe-4S] cluster</name>
        <dbReference type="ChEBI" id="CHEBI:49883"/>
    </cofactor>
</comment>
<evidence type="ECO:0000256" key="2">
    <source>
        <dbReference type="ARBA" id="ARBA00009173"/>
    </source>
</evidence>
<reference evidence="8 9" key="1">
    <citation type="journal article" date="2016" name="Nat. Commun.">
        <title>Thousands of microbial genomes shed light on interconnected biogeochemical processes in an aquifer system.</title>
        <authorList>
            <person name="Anantharaman K."/>
            <person name="Brown C.T."/>
            <person name="Hug L.A."/>
            <person name="Sharon I."/>
            <person name="Castelle C.J."/>
            <person name="Probst A.J."/>
            <person name="Thomas B.C."/>
            <person name="Singh A."/>
            <person name="Wilkins M.J."/>
            <person name="Karaoz U."/>
            <person name="Brodie E.L."/>
            <person name="Williams K.H."/>
            <person name="Hubbard S.S."/>
            <person name="Banfield J.F."/>
        </authorList>
    </citation>
    <scope>NUCLEOTIDE SEQUENCE [LARGE SCALE GENOMIC DNA]</scope>
</reference>
<keyword evidence="6" id="KW-0411">Iron-sulfur</keyword>
<evidence type="ECO:0000256" key="3">
    <source>
        <dbReference type="ARBA" id="ARBA00022485"/>
    </source>
</evidence>
<comment type="similarity">
    <text evidence="2">Belongs to the complex I 20 kDa subunit family.</text>
</comment>
<dbReference type="SUPFAM" id="SSF56770">
    <property type="entry name" value="HydA/Nqo6-like"/>
    <property type="match status" value="1"/>
</dbReference>
<keyword evidence="3" id="KW-0004">4Fe-4S</keyword>
<keyword evidence="4" id="KW-0479">Metal-binding</keyword>
<dbReference type="PANTHER" id="PTHR42989:SF1">
    <property type="entry name" value="FORMATE HYDROGENLYASE SUBUNIT 7-RELATED"/>
    <property type="match status" value="1"/>
</dbReference>
<name>A0A1F4S0V4_UNCSA</name>
<dbReference type="PANTHER" id="PTHR42989">
    <property type="entry name" value="HYDROGENASE-4 COMPONENT I"/>
    <property type="match status" value="1"/>
</dbReference>
<dbReference type="InterPro" id="IPR052375">
    <property type="entry name" value="Complex_I_20kDa-like"/>
</dbReference>
<comment type="caution">
    <text evidence="8">The sequence shown here is derived from an EMBL/GenBank/DDBJ whole genome shotgun (WGS) entry which is preliminary data.</text>
</comment>
<dbReference type="GO" id="GO:0051539">
    <property type="term" value="F:4 iron, 4 sulfur cluster binding"/>
    <property type="evidence" value="ECO:0007669"/>
    <property type="project" value="UniProtKB-KW"/>
</dbReference>
<keyword evidence="5" id="KW-0408">Iron</keyword>
<evidence type="ECO:0000313" key="9">
    <source>
        <dbReference type="Proteomes" id="UP000177905"/>
    </source>
</evidence>
<dbReference type="Pfam" id="PF01058">
    <property type="entry name" value="Oxidored_q6"/>
    <property type="match status" value="1"/>
</dbReference>
<dbReference type="Gene3D" id="3.40.50.12280">
    <property type="match status" value="1"/>
</dbReference>
<dbReference type="EMBL" id="MEUA01000043">
    <property type="protein sequence ID" value="OGC14054.1"/>
    <property type="molecule type" value="Genomic_DNA"/>
</dbReference>
<evidence type="ECO:0000259" key="7">
    <source>
        <dbReference type="Pfam" id="PF01058"/>
    </source>
</evidence>
<sequence length="171" mass="18778">MQNILKNSLKKGLVTKNLSFNKDEITVLGKELKSAIIKKFGRSFHIREVDTGSCGACESEIIAITNPIYDIQRFGIDFVASPRHADALLITGPVSKNMLLALKKTYDAMPTPKVVITLGYCALNGGIFKDSYYIEGGVNNILPVALHIPGCPPTPHQIIKELLSFITYSKQ</sequence>
<feature type="domain" description="NADH:ubiquinone oxidoreductase-like 20kDa subunit" evidence="7">
    <location>
        <begin position="54"/>
        <end position="163"/>
    </location>
</feature>
<dbReference type="NCBIfam" id="NF005012">
    <property type="entry name" value="PRK06411.1"/>
    <property type="match status" value="1"/>
</dbReference>
<accession>A0A1F4S0V4</accession>
<protein>
    <submittedName>
        <fullName evidence="8">Hydrogenase</fullName>
    </submittedName>
</protein>
<evidence type="ECO:0000256" key="1">
    <source>
        <dbReference type="ARBA" id="ARBA00001966"/>
    </source>
</evidence>
<evidence type="ECO:0000256" key="4">
    <source>
        <dbReference type="ARBA" id="ARBA00022723"/>
    </source>
</evidence>
<evidence type="ECO:0000256" key="6">
    <source>
        <dbReference type="ARBA" id="ARBA00023014"/>
    </source>
</evidence>
<dbReference type="Proteomes" id="UP000177905">
    <property type="component" value="Unassembled WGS sequence"/>
</dbReference>
<dbReference type="AlphaFoldDB" id="A0A1F4S0V4"/>
<organism evidence="8 9">
    <name type="scientific">candidate division WOR-1 bacterium RIFOXYB2_FULL_36_35</name>
    <dbReference type="NCBI Taxonomy" id="1802578"/>
    <lineage>
        <taxon>Bacteria</taxon>
        <taxon>Bacillati</taxon>
        <taxon>Saganbacteria</taxon>
    </lineage>
</organism>
<gene>
    <name evidence="8" type="ORF">A2290_02950</name>
</gene>